<dbReference type="AlphaFoldDB" id="A0A165F0K1"/>
<protein>
    <recommendedName>
        <fullName evidence="3">Protein kinase domain-containing protein</fullName>
    </recommendedName>
</protein>
<keyword evidence="2" id="KW-1185">Reference proteome</keyword>
<dbReference type="Proteomes" id="UP000077266">
    <property type="component" value="Unassembled WGS sequence"/>
</dbReference>
<dbReference type="OrthoDB" id="3067876at2759"/>
<dbReference type="InParanoid" id="A0A165F0K1"/>
<proteinExistence type="predicted"/>
<dbReference type="EMBL" id="KV426108">
    <property type="protein sequence ID" value="KZV88095.1"/>
    <property type="molecule type" value="Genomic_DNA"/>
</dbReference>
<reference evidence="1 2" key="1">
    <citation type="journal article" date="2016" name="Mol. Biol. Evol.">
        <title>Comparative Genomics of Early-Diverging Mushroom-Forming Fungi Provides Insights into the Origins of Lignocellulose Decay Capabilities.</title>
        <authorList>
            <person name="Nagy L.G."/>
            <person name="Riley R."/>
            <person name="Tritt A."/>
            <person name="Adam C."/>
            <person name="Daum C."/>
            <person name="Floudas D."/>
            <person name="Sun H."/>
            <person name="Yadav J.S."/>
            <person name="Pangilinan J."/>
            <person name="Larsson K.H."/>
            <person name="Matsuura K."/>
            <person name="Barry K."/>
            <person name="Labutti K."/>
            <person name="Kuo R."/>
            <person name="Ohm R.A."/>
            <person name="Bhattacharya S.S."/>
            <person name="Shirouzu T."/>
            <person name="Yoshinaga Y."/>
            <person name="Martin F.M."/>
            <person name="Grigoriev I.V."/>
            <person name="Hibbett D.S."/>
        </authorList>
    </citation>
    <scope>NUCLEOTIDE SEQUENCE [LARGE SCALE GENOMIC DNA]</scope>
    <source>
        <strain evidence="1 2">HHB12029</strain>
    </source>
</reference>
<evidence type="ECO:0000313" key="2">
    <source>
        <dbReference type="Proteomes" id="UP000077266"/>
    </source>
</evidence>
<name>A0A165F0K1_EXIGL</name>
<evidence type="ECO:0008006" key="3">
    <source>
        <dbReference type="Google" id="ProtNLM"/>
    </source>
</evidence>
<gene>
    <name evidence="1" type="ORF">EXIGLDRAFT_839520</name>
</gene>
<evidence type="ECO:0000313" key="1">
    <source>
        <dbReference type="EMBL" id="KZV88095.1"/>
    </source>
</evidence>
<accession>A0A165F0K1</accession>
<organism evidence="1 2">
    <name type="scientific">Exidia glandulosa HHB12029</name>
    <dbReference type="NCBI Taxonomy" id="1314781"/>
    <lineage>
        <taxon>Eukaryota</taxon>
        <taxon>Fungi</taxon>
        <taxon>Dikarya</taxon>
        <taxon>Basidiomycota</taxon>
        <taxon>Agaricomycotina</taxon>
        <taxon>Agaricomycetes</taxon>
        <taxon>Auriculariales</taxon>
        <taxon>Exidiaceae</taxon>
        <taxon>Exidia</taxon>
    </lineage>
</organism>
<sequence length="311" mass="34918">MELPLNAVAAVTLEGIVQHIDGSPISATFHRHELLPDMVQVYPVKDLDDGFFIPPEGTYRPEGVVPRSRSTLPPPGNVHLNLKLGKFIGDGRSGIVFEAEQLSNAVVEHAFPPLVVKVVRRERCQSGAREAWFYDHLECLQGVVLPRCYGWFELQLTPEWEVPAWSTFPTSKRGTDAKEGPAEFMNYHIFELREKNIGPSPLMTELAAARDRLFILVMERMGDCFQRHPTYESELSAAYTELALMSVDLSLDIKGNNVCKAPVSPPGLPNLPSPLTGRTHNIRLLDLELALWTDWSVEVIVDNCESYFSFF</sequence>